<proteinExistence type="predicted"/>
<dbReference type="SUPFAM" id="SSF46689">
    <property type="entry name" value="Homeodomain-like"/>
    <property type="match status" value="1"/>
</dbReference>
<dbReference type="Proteomes" id="UP001292094">
    <property type="component" value="Unassembled WGS sequence"/>
</dbReference>
<evidence type="ECO:0000313" key="3">
    <source>
        <dbReference type="Proteomes" id="UP001292094"/>
    </source>
</evidence>
<evidence type="ECO:0000313" key="2">
    <source>
        <dbReference type="EMBL" id="KAK4328534.1"/>
    </source>
</evidence>
<protein>
    <recommendedName>
        <fullName evidence="4">Transposase</fullName>
    </recommendedName>
</protein>
<keyword evidence="3" id="KW-1185">Reference proteome</keyword>
<comment type="subcellular location">
    <subcellularLocation>
        <location evidence="1">Nucleus</location>
    </subcellularLocation>
</comment>
<comment type="caution">
    <text evidence="2">The sequence shown here is derived from an EMBL/GenBank/DDBJ whole genome shotgun (WGS) entry which is preliminary data.</text>
</comment>
<sequence>MAARRRRAIRPRDNRPEIIMRQSMIIEYHEAGKSINEISLLMGLSKPTVWMWIRRFEEGHVETRPRSGRPRKITPQQDAMLVNAARRAPQSTINSCISNQ</sequence>
<accession>A0AAE1USD6</accession>
<dbReference type="InterPro" id="IPR009057">
    <property type="entry name" value="Homeodomain-like_sf"/>
</dbReference>
<dbReference type="EMBL" id="JAWZYT010000072">
    <property type="protein sequence ID" value="KAK4328534.1"/>
    <property type="molecule type" value="Genomic_DNA"/>
</dbReference>
<evidence type="ECO:0008006" key="4">
    <source>
        <dbReference type="Google" id="ProtNLM"/>
    </source>
</evidence>
<dbReference type="GO" id="GO:0005634">
    <property type="term" value="C:nucleus"/>
    <property type="evidence" value="ECO:0007669"/>
    <property type="project" value="UniProtKB-SubCell"/>
</dbReference>
<dbReference type="Gene3D" id="1.10.10.10">
    <property type="entry name" value="Winged helix-like DNA-binding domain superfamily/Winged helix DNA-binding domain"/>
    <property type="match status" value="1"/>
</dbReference>
<organism evidence="2 3">
    <name type="scientific">Petrolisthes manimaculis</name>
    <dbReference type="NCBI Taxonomy" id="1843537"/>
    <lineage>
        <taxon>Eukaryota</taxon>
        <taxon>Metazoa</taxon>
        <taxon>Ecdysozoa</taxon>
        <taxon>Arthropoda</taxon>
        <taxon>Crustacea</taxon>
        <taxon>Multicrustacea</taxon>
        <taxon>Malacostraca</taxon>
        <taxon>Eumalacostraca</taxon>
        <taxon>Eucarida</taxon>
        <taxon>Decapoda</taxon>
        <taxon>Pleocyemata</taxon>
        <taxon>Anomura</taxon>
        <taxon>Galatheoidea</taxon>
        <taxon>Porcellanidae</taxon>
        <taxon>Petrolisthes</taxon>
    </lineage>
</organism>
<name>A0AAE1USD6_9EUCA</name>
<evidence type="ECO:0000256" key="1">
    <source>
        <dbReference type="ARBA" id="ARBA00004123"/>
    </source>
</evidence>
<dbReference type="InterPro" id="IPR036388">
    <property type="entry name" value="WH-like_DNA-bd_sf"/>
</dbReference>
<dbReference type="AlphaFoldDB" id="A0AAE1USD6"/>
<gene>
    <name evidence="2" type="ORF">Pmani_001011</name>
</gene>
<dbReference type="Pfam" id="PF13551">
    <property type="entry name" value="HTH_29"/>
    <property type="match status" value="1"/>
</dbReference>
<reference evidence="2" key="1">
    <citation type="submission" date="2023-11" db="EMBL/GenBank/DDBJ databases">
        <title>Genome assemblies of two species of porcelain crab, Petrolisthes cinctipes and Petrolisthes manimaculis (Anomura: Porcellanidae).</title>
        <authorList>
            <person name="Angst P."/>
        </authorList>
    </citation>
    <scope>NUCLEOTIDE SEQUENCE</scope>
    <source>
        <strain evidence="2">PB745_02</strain>
        <tissue evidence="2">Gill</tissue>
    </source>
</reference>